<dbReference type="RefSeq" id="XP_043003871.1">
    <property type="nucleotide sequence ID" value="XM_043158522.1"/>
</dbReference>
<evidence type="ECO:0000256" key="1">
    <source>
        <dbReference type="ARBA" id="ARBA00022737"/>
    </source>
</evidence>
<feature type="compositionally biased region" description="Basic and acidic residues" evidence="4">
    <location>
        <begin position="290"/>
        <end position="303"/>
    </location>
</feature>
<dbReference type="InterPro" id="IPR000504">
    <property type="entry name" value="RRM_dom"/>
</dbReference>
<dbReference type="InterPro" id="IPR035979">
    <property type="entry name" value="RBD_domain_sf"/>
</dbReference>
<evidence type="ECO:0000256" key="2">
    <source>
        <dbReference type="ARBA" id="ARBA00022884"/>
    </source>
</evidence>
<dbReference type="PANTHER" id="PTHR23236:SF119">
    <property type="entry name" value="NUCLEAR RNA-BINDING PROTEIN SART-3"/>
    <property type="match status" value="1"/>
</dbReference>
<dbReference type="OrthoDB" id="439808at2759"/>
<gene>
    <name evidence="6" type="ORF">E1B28_013370</name>
</gene>
<keyword evidence="1" id="KW-0677">Repeat</keyword>
<comment type="caution">
    <text evidence="6">The sequence shown here is derived from an EMBL/GenBank/DDBJ whole genome shotgun (WGS) entry which is preliminary data.</text>
</comment>
<keyword evidence="2 3" id="KW-0694">RNA-binding</keyword>
<keyword evidence="7" id="KW-1185">Reference proteome</keyword>
<dbReference type="Gene3D" id="3.30.70.330">
    <property type="match status" value="2"/>
</dbReference>
<feature type="compositionally biased region" description="Basic and acidic residues" evidence="4">
    <location>
        <begin position="334"/>
        <end position="346"/>
    </location>
</feature>
<dbReference type="Pfam" id="PF00076">
    <property type="entry name" value="RRM_1"/>
    <property type="match status" value="2"/>
</dbReference>
<dbReference type="PANTHER" id="PTHR23236">
    <property type="entry name" value="EUKARYOTIC TRANSLATION INITIATION FACTOR 4B/4H"/>
    <property type="match status" value="1"/>
</dbReference>
<dbReference type="CDD" id="cd00590">
    <property type="entry name" value="RRM_SF"/>
    <property type="match status" value="2"/>
</dbReference>
<feature type="domain" description="RRM" evidence="5">
    <location>
        <begin position="43"/>
        <end position="122"/>
    </location>
</feature>
<dbReference type="InterPro" id="IPR012677">
    <property type="entry name" value="Nucleotide-bd_a/b_plait_sf"/>
</dbReference>
<evidence type="ECO:0000313" key="7">
    <source>
        <dbReference type="Proteomes" id="UP001049176"/>
    </source>
</evidence>
<evidence type="ECO:0000259" key="5">
    <source>
        <dbReference type="PROSITE" id="PS50102"/>
    </source>
</evidence>
<dbReference type="PROSITE" id="PS50102">
    <property type="entry name" value="RRM"/>
    <property type="match status" value="2"/>
</dbReference>
<dbReference type="EMBL" id="CM032189">
    <property type="protein sequence ID" value="KAG7087400.1"/>
    <property type="molecule type" value="Genomic_DNA"/>
</dbReference>
<dbReference type="GeneID" id="66082445"/>
<evidence type="ECO:0000313" key="6">
    <source>
        <dbReference type="EMBL" id="KAG7087400.1"/>
    </source>
</evidence>
<organism evidence="6 7">
    <name type="scientific">Marasmius oreades</name>
    <name type="common">fairy-ring Marasmius</name>
    <dbReference type="NCBI Taxonomy" id="181124"/>
    <lineage>
        <taxon>Eukaryota</taxon>
        <taxon>Fungi</taxon>
        <taxon>Dikarya</taxon>
        <taxon>Basidiomycota</taxon>
        <taxon>Agaricomycotina</taxon>
        <taxon>Agaricomycetes</taxon>
        <taxon>Agaricomycetidae</taxon>
        <taxon>Agaricales</taxon>
        <taxon>Marasmiineae</taxon>
        <taxon>Marasmiaceae</taxon>
        <taxon>Marasmius</taxon>
    </lineage>
</organism>
<name>A0A9P7RQF3_9AGAR</name>
<protein>
    <recommendedName>
        <fullName evidence="5">RRM domain-containing protein</fullName>
    </recommendedName>
</protein>
<dbReference type="GO" id="GO:0003723">
    <property type="term" value="F:RNA binding"/>
    <property type="evidence" value="ECO:0007669"/>
    <property type="project" value="UniProtKB-UniRule"/>
</dbReference>
<feature type="domain" description="RRM" evidence="5">
    <location>
        <begin position="134"/>
        <end position="211"/>
    </location>
</feature>
<feature type="region of interest" description="Disordered" evidence="4">
    <location>
        <begin position="290"/>
        <end position="346"/>
    </location>
</feature>
<evidence type="ECO:0000256" key="4">
    <source>
        <dbReference type="SAM" id="MobiDB-lite"/>
    </source>
</evidence>
<accession>A0A9P7RQF3</accession>
<reference evidence="6" key="1">
    <citation type="journal article" date="2021" name="Genome Biol. Evol.">
        <title>The assembled and annotated genome of the fairy-ring fungus Marasmius oreades.</title>
        <authorList>
            <person name="Hiltunen M."/>
            <person name="Ament-Velasquez S.L."/>
            <person name="Johannesson H."/>
        </authorList>
    </citation>
    <scope>NUCLEOTIDE SEQUENCE</scope>
    <source>
        <strain evidence="6">03SP1</strain>
    </source>
</reference>
<dbReference type="Proteomes" id="UP001049176">
    <property type="component" value="Chromosome 9"/>
</dbReference>
<evidence type="ECO:0000256" key="3">
    <source>
        <dbReference type="PROSITE-ProRule" id="PRU00176"/>
    </source>
</evidence>
<dbReference type="AlphaFoldDB" id="A0A9P7RQF3"/>
<dbReference type="KEGG" id="more:E1B28_013370"/>
<proteinExistence type="predicted"/>
<dbReference type="SMART" id="SM00360">
    <property type="entry name" value="RRM"/>
    <property type="match status" value="2"/>
</dbReference>
<sequence>MFSSLRKALSCTRTCSTIRFASTPLWLPQRCLSTSRILCDAPRVVYLGNLPYNTELEEIKSRAEPFGALARITMPNDYKERPGGFANVEFQEEISARKFYDALQKEGLVVSGRKANVLLVETHQQTKLGLPESKTLHVTNFPSQPTVSEVEMYFERFGQTVSDIRIGQGYTRPFAHVTFASQEAATEALKTLQMEPIEVDGSSLFVDYAASPSRSRTERQPNNTLFFRGLIAEGELRQLLRPHADEIQKIFFLPQEPSRKHRAGHIICRSISAATTILENYGDQMMLEYARPRNSDDTTERGYRRNRQSRFSKESESEGRSSGVRNSYGGDWGGGRRSEAFYKKQQ</sequence>
<dbReference type="SUPFAM" id="SSF54928">
    <property type="entry name" value="RNA-binding domain, RBD"/>
    <property type="match status" value="2"/>
</dbReference>